<dbReference type="Proteomes" id="UP001168505">
    <property type="component" value="Unassembled WGS sequence"/>
</dbReference>
<dbReference type="RefSeq" id="WP_289827188.1">
    <property type="nucleotide sequence ID" value="NZ_JAUEIR010000005.1"/>
</dbReference>
<evidence type="ECO:0000313" key="2">
    <source>
        <dbReference type="Proteomes" id="UP001168505"/>
    </source>
</evidence>
<comment type="caution">
    <text evidence="1">The sequence shown here is derived from an EMBL/GenBank/DDBJ whole genome shotgun (WGS) entry which is preliminary data.</text>
</comment>
<name>A0AAW7JQT8_9ACTN</name>
<proteinExistence type="predicted"/>
<protein>
    <submittedName>
        <fullName evidence="1">Uncharacterized protein</fullName>
    </submittedName>
</protein>
<dbReference type="EMBL" id="JAUEIR010000005">
    <property type="protein sequence ID" value="MDN0069460.1"/>
    <property type="molecule type" value="Genomic_DNA"/>
</dbReference>
<dbReference type="AlphaFoldDB" id="A0AAW7JQT8"/>
<evidence type="ECO:0000313" key="1">
    <source>
        <dbReference type="EMBL" id="MDN0069460.1"/>
    </source>
</evidence>
<reference evidence="1" key="1">
    <citation type="submission" date="2023-06" db="EMBL/GenBank/DDBJ databases">
        <authorList>
            <person name="Zeman M."/>
            <person name="Kubasova T."/>
            <person name="Jahodarova E."/>
            <person name="Nykrynova M."/>
            <person name="Rychlik I."/>
        </authorList>
    </citation>
    <scope>NUCLEOTIDE SEQUENCE</scope>
    <source>
        <strain evidence="1">15_COKtk</strain>
    </source>
</reference>
<sequence>MSGGDLERVWSNADCLLSIAEKRGRQMSSKIFSYMATGKPIVHVFYAEDDVNVSYLKRYPLALCLRAQEDLLAFNAKLLALWLVWSQGRRASWQAVAEEFEELLPEHVAARLIGKMDSGVR</sequence>
<organism evidence="1 2">
    <name type="scientific">Collinsella ihumii</name>
    <dbReference type="NCBI Taxonomy" id="1720204"/>
    <lineage>
        <taxon>Bacteria</taxon>
        <taxon>Bacillati</taxon>
        <taxon>Actinomycetota</taxon>
        <taxon>Coriobacteriia</taxon>
        <taxon>Coriobacteriales</taxon>
        <taxon>Coriobacteriaceae</taxon>
        <taxon>Collinsella</taxon>
    </lineage>
</organism>
<accession>A0AAW7JQT8</accession>
<gene>
    <name evidence="1" type="ORF">QVN40_07055</name>
</gene>
<reference evidence="1" key="2">
    <citation type="submission" date="2023-08" db="EMBL/GenBank/DDBJ databases">
        <title>Identification and characterization of horizontal gene transfer across gut microbiota members of farm animals based on homology search.</title>
        <authorList>
            <person name="Schwarzerova J."/>
            <person name="Nykrynova M."/>
            <person name="Jureckova K."/>
            <person name="Cejkova D."/>
            <person name="Rychlik I."/>
        </authorList>
    </citation>
    <scope>NUCLEOTIDE SEQUENCE</scope>
    <source>
        <strain evidence="1">15_COKtk</strain>
    </source>
</reference>